<dbReference type="InterPro" id="IPR020864">
    <property type="entry name" value="MACPF"/>
</dbReference>
<dbReference type="Ensembl" id="ENSGACT00000033887.1">
    <property type="protein sequence ID" value="ENSGACP00000043699.1"/>
    <property type="gene ID" value="ENSGACG00000016611.2"/>
</dbReference>
<organism evidence="5 6">
    <name type="scientific">Gasterosteus aculeatus aculeatus</name>
    <name type="common">three-spined stickleback</name>
    <dbReference type="NCBI Taxonomy" id="481459"/>
    <lineage>
        <taxon>Eukaryota</taxon>
        <taxon>Metazoa</taxon>
        <taxon>Chordata</taxon>
        <taxon>Craniata</taxon>
        <taxon>Vertebrata</taxon>
        <taxon>Euteleostomi</taxon>
        <taxon>Actinopterygii</taxon>
        <taxon>Neopterygii</taxon>
        <taxon>Teleostei</taxon>
        <taxon>Neoteleostei</taxon>
        <taxon>Acanthomorphata</taxon>
        <taxon>Eupercaria</taxon>
        <taxon>Perciformes</taxon>
        <taxon>Cottioidei</taxon>
        <taxon>Gasterosteales</taxon>
        <taxon>Gasterosteidae</taxon>
        <taxon>Gasterosteus</taxon>
    </lineage>
</organism>
<keyword evidence="6" id="KW-1185">Reference proteome</keyword>
<dbReference type="GeneTree" id="ENSGT00390000003140"/>
<sequence>MARVVQPHLLLLLLLAGLFLACTMTVRASRGAASPDEERDRDRDRETDAEAPCEVKAVTVSTLPVLRENEFSFTGAAPGGGESRLLLFVRTDLPGRISVMDDLDNTALPYFTLEMSGTGEDISQVHWKQQWLENGTLYFHVSMTESEVVAQTTQPSAREPAHGLHEHMHLLHISVMGGLIALLLLILLFTLVLYTRHRWCKRRRIPQKSASTEATHEIHYIPSVLLGPQGRDSYRGSRSTHQHGNSVIGMPIRETPILDDYDCDEDEPCGHSMNSTPNQLHGKLSDGKAQEDYGVGTAPGGVFGPQGESGSEPEDDSQTKFYTEQHRGRRRSKGHSHSPLNKVTLTLITISTCVIAIVYATQESCPLTVKVTLHVPEHFIADGSSFVVSMGSFLDVSNWLNPAKLTLYYQTNSSTQWVLDNCGQRTTEPCEQICDQDTGECSCHEGYSTDPVHKHLCVRSDWGRNEGPWPYANLEKGYDLVTGEQAPERIFRSFYSLGQGLWLPVSKSFVVPPVELSINPIASCKTDVLVTEDPGEVREEAMMSTYFDTVEDLLASFGPVRDCSKDNGGCKKNFKCVTDRQLDSSGCMCPEGLRPMKDGSGCYDYSRGIDCTDGFNGGCEQLCLQQLVPLEDDPGSSNVLMFCGCVQEYKLAGDGRSCLLLSDNCEGQKCPRQDVHFNDTLFVEMLHGYNNKTKQVNLEQIFQMTFRDNNFIKDFPQLADGLMVIPLPVEEQCRGVLSEPLPNLALLTGEAQFSEAVGYPMVQQWRVRSNLYRVKLSSITLSTGFSKVLKTLSAESTREELLAFLQQYGSHYVSEALYGSELSCSIYFPSKKAQQQLWLQYQKGDHLVKSSPSNGGRRELKSVPFISYLSALQRSQLLSDDMVNGVEIHCEEKGSCPPGCHLCHHQATTGGPSPVPVLLEVSRVVPLYSLVQDNVTKESATMSSYWCAGKGDVIDNWCRCDLSAFSKDGLPNCSPLRQPIVRLAPYLEPSSTMVAVEWMDVEPVIGCKVSDYMIQHKRVEDPSEAEVYTGTKNNSQPVSLFCVSLTEIADKVYNLYNGYTSGKEQQMAYNTLMEIPSPLLYRVQHHYNSHYEKFGDFVWRSEDELGPRKANLILHRVEKISHYCRSLLRSTHIQSRTDTMAYVYCRGEDGRTPSNTWHGSLHESRTTCMEKLISVQRNTYSITKLR</sequence>
<dbReference type="PROSITE" id="PS51257">
    <property type="entry name" value="PROKAR_LIPOPROTEIN"/>
    <property type="match status" value="1"/>
</dbReference>
<dbReference type="PANTHER" id="PTHR16592">
    <property type="entry name" value="ASTROTACTIN-1-LIKE"/>
    <property type="match status" value="1"/>
</dbReference>
<keyword evidence="2" id="KW-0472">Membrane</keyword>
<evidence type="ECO:0000313" key="6">
    <source>
        <dbReference type="Proteomes" id="UP000007635"/>
    </source>
</evidence>
<protein>
    <recommendedName>
        <fullName evidence="4">MACPF domain-containing protein</fullName>
    </recommendedName>
</protein>
<reference evidence="5" key="2">
    <citation type="submission" date="2025-08" db="UniProtKB">
        <authorList>
            <consortium name="Ensembl"/>
        </authorList>
    </citation>
    <scope>IDENTIFICATION</scope>
</reference>
<dbReference type="Gene3D" id="2.10.25.10">
    <property type="entry name" value="Laminin"/>
    <property type="match status" value="1"/>
</dbReference>
<feature type="compositionally biased region" description="Basic and acidic residues" evidence="1">
    <location>
        <begin position="36"/>
        <end position="48"/>
    </location>
</feature>
<evidence type="ECO:0000256" key="1">
    <source>
        <dbReference type="SAM" id="MobiDB-lite"/>
    </source>
</evidence>
<dbReference type="InterPro" id="IPR026995">
    <property type="entry name" value="Astrotactin"/>
</dbReference>
<dbReference type="GO" id="GO:0016020">
    <property type="term" value="C:membrane"/>
    <property type="evidence" value="ECO:0007669"/>
    <property type="project" value="TreeGrafter"/>
</dbReference>
<feature type="region of interest" description="Disordered" evidence="1">
    <location>
        <begin position="261"/>
        <end position="318"/>
    </location>
</feature>
<dbReference type="InterPro" id="IPR040510">
    <property type="entry name" value="ASTN_2_hairpin"/>
</dbReference>
<keyword evidence="3" id="KW-0732">Signal</keyword>
<dbReference type="Pfam" id="PF18577">
    <property type="entry name" value="ASTN_2_hairpin"/>
    <property type="match status" value="1"/>
</dbReference>
<dbReference type="SMART" id="SM00457">
    <property type="entry name" value="MACPF"/>
    <property type="match status" value="1"/>
</dbReference>
<dbReference type="GO" id="GO:0005768">
    <property type="term" value="C:endosome"/>
    <property type="evidence" value="ECO:0007669"/>
    <property type="project" value="TreeGrafter"/>
</dbReference>
<dbReference type="PANTHER" id="PTHR16592:SF2">
    <property type="entry name" value="ASTROTACTIN-2"/>
    <property type="match status" value="1"/>
</dbReference>
<dbReference type="Proteomes" id="UP000007635">
    <property type="component" value="Chromosome XIV"/>
</dbReference>
<dbReference type="Pfam" id="PF01823">
    <property type="entry name" value="MACPF"/>
    <property type="match status" value="1"/>
</dbReference>
<evidence type="ECO:0000313" key="5">
    <source>
        <dbReference type="Ensembl" id="ENSGACP00000043699.1"/>
    </source>
</evidence>
<evidence type="ECO:0000259" key="4">
    <source>
        <dbReference type="SMART" id="SM00457"/>
    </source>
</evidence>
<dbReference type="GO" id="GO:0007158">
    <property type="term" value="P:neuron cell-cell adhesion"/>
    <property type="evidence" value="ECO:0007669"/>
    <property type="project" value="TreeGrafter"/>
</dbReference>
<evidence type="ECO:0000256" key="3">
    <source>
        <dbReference type="SAM" id="SignalP"/>
    </source>
</evidence>
<dbReference type="GO" id="GO:0001764">
    <property type="term" value="P:neuron migration"/>
    <property type="evidence" value="ECO:0007669"/>
    <property type="project" value="InterPro"/>
</dbReference>
<dbReference type="InterPro" id="IPR040685">
    <property type="entry name" value="Annexin-like"/>
</dbReference>
<feature type="transmembrane region" description="Helical" evidence="2">
    <location>
        <begin position="339"/>
        <end position="360"/>
    </location>
</feature>
<feature type="domain" description="MACPF" evidence="4">
    <location>
        <begin position="759"/>
        <end position="946"/>
    </location>
</feature>
<dbReference type="Pfam" id="PF19441">
    <property type="entry name" value="ASTN_1_2_N"/>
    <property type="match status" value="2"/>
</dbReference>
<proteinExistence type="predicted"/>
<feature type="region of interest" description="Disordered" evidence="1">
    <location>
        <begin position="30"/>
        <end position="50"/>
    </location>
</feature>
<reference evidence="5 6" key="1">
    <citation type="journal article" date="2021" name="G3 (Bethesda)">
        <title>Improved contiguity of the threespine stickleback genome using long-read sequencing.</title>
        <authorList>
            <person name="Nath S."/>
            <person name="Shaw D.E."/>
            <person name="White M.A."/>
        </authorList>
    </citation>
    <scope>NUCLEOTIDE SEQUENCE [LARGE SCALE GENOMIC DNA]</scope>
    <source>
        <strain evidence="5 6">Lake Benthic</strain>
    </source>
</reference>
<keyword evidence="2" id="KW-1133">Transmembrane helix</keyword>
<dbReference type="Pfam" id="PF18411">
    <property type="entry name" value="Annexin_2"/>
    <property type="match status" value="1"/>
</dbReference>
<feature type="signal peptide" evidence="3">
    <location>
        <begin position="1"/>
        <end position="28"/>
    </location>
</feature>
<feature type="chain" id="PRO_5043025328" description="MACPF domain-containing protein" evidence="3">
    <location>
        <begin position="29"/>
        <end position="1186"/>
    </location>
</feature>
<dbReference type="InterPro" id="IPR045575">
    <property type="entry name" value="ASTN_1_2_N"/>
</dbReference>
<feature type="transmembrane region" description="Helical" evidence="2">
    <location>
        <begin position="170"/>
        <end position="194"/>
    </location>
</feature>
<keyword evidence="2" id="KW-0812">Transmembrane</keyword>
<reference evidence="5" key="3">
    <citation type="submission" date="2025-09" db="UniProtKB">
        <authorList>
            <consortium name="Ensembl"/>
        </authorList>
    </citation>
    <scope>IDENTIFICATION</scope>
</reference>
<dbReference type="InterPro" id="IPR045574">
    <property type="entry name" value="ASTN1_2_Fn3"/>
</dbReference>
<accession>A0AAQ4PXQ4</accession>
<dbReference type="AlphaFoldDB" id="A0AAQ4PXQ4"/>
<name>A0AAQ4PXQ4_GASAC</name>
<dbReference type="Pfam" id="PF19743">
    <property type="entry name" value="ASTN1_2_fn3"/>
    <property type="match status" value="1"/>
</dbReference>
<evidence type="ECO:0000256" key="2">
    <source>
        <dbReference type="SAM" id="Phobius"/>
    </source>
</evidence>